<evidence type="ECO:0000256" key="1">
    <source>
        <dbReference type="SAM" id="MobiDB-lite"/>
    </source>
</evidence>
<organism evidence="2 3">
    <name type="scientific">Streptoalloteichus hindustanus</name>
    <dbReference type="NCBI Taxonomy" id="2017"/>
    <lineage>
        <taxon>Bacteria</taxon>
        <taxon>Bacillati</taxon>
        <taxon>Actinomycetota</taxon>
        <taxon>Actinomycetes</taxon>
        <taxon>Pseudonocardiales</taxon>
        <taxon>Pseudonocardiaceae</taxon>
        <taxon>Streptoalloteichus</taxon>
    </lineage>
</organism>
<gene>
    <name evidence="2" type="ORF">SAMN05444320_1248</name>
</gene>
<sequence length="83" mass="9212">MKIRIEGTQNEVTAAARLVAEVLDVHEVSRFYPNRGHSTLGRVYLTVGSPASRRVWAEATRLDRPQRPALPSGESDRDRRGGA</sequence>
<evidence type="ECO:0000313" key="3">
    <source>
        <dbReference type="Proteomes" id="UP000184501"/>
    </source>
</evidence>
<dbReference type="RefSeq" id="WP_073490174.1">
    <property type="nucleotide sequence ID" value="NZ_FQVN01000024.1"/>
</dbReference>
<accession>A0A1M5QG89</accession>
<evidence type="ECO:0000313" key="2">
    <source>
        <dbReference type="EMBL" id="SHH12769.1"/>
    </source>
</evidence>
<dbReference type="AlphaFoldDB" id="A0A1M5QG89"/>
<name>A0A1M5QG89_STRHI</name>
<keyword evidence="3" id="KW-1185">Reference proteome</keyword>
<proteinExistence type="predicted"/>
<dbReference type="OrthoDB" id="3629590at2"/>
<protein>
    <submittedName>
        <fullName evidence="2">Uncharacterized protein</fullName>
    </submittedName>
</protein>
<dbReference type="EMBL" id="FQVN01000024">
    <property type="protein sequence ID" value="SHH12769.1"/>
    <property type="molecule type" value="Genomic_DNA"/>
</dbReference>
<dbReference type="Proteomes" id="UP000184501">
    <property type="component" value="Unassembled WGS sequence"/>
</dbReference>
<feature type="region of interest" description="Disordered" evidence="1">
    <location>
        <begin position="58"/>
        <end position="83"/>
    </location>
</feature>
<reference evidence="2 3" key="1">
    <citation type="submission" date="2016-11" db="EMBL/GenBank/DDBJ databases">
        <authorList>
            <person name="Jaros S."/>
            <person name="Januszkiewicz K."/>
            <person name="Wedrychowicz H."/>
        </authorList>
    </citation>
    <scope>NUCLEOTIDE SEQUENCE [LARGE SCALE GENOMIC DNA]</scope>
    <source>
        <strain evidence="2 3">DSM 44523</strain>
    </source>
</reference>
<dbReference type="STRING" id="2017.SAMN05444320_1248"/>
<feature type="compositionally biased region" description="Basic and acidic residues" evidence="1">
    <location>
        <begin position="74"/>
        <end position="83"/>
    </location>
</feature>